<dbReference type="Pfam" id="PF00179">
    <property type="entry name" value="UQ_con"/>
    <property type="match status" value="1"/>
</dbReference>
<dbReference type="PANTHER" id="PTHR46116">
    <property type="entry name" value="(E3-INDEPENDENT) E2 UBIQUITIN-CONJUGATING ENZYME"/>
    <property type="match status" value="1"/>
</dbReference>
<organism evidence="6">
    <name type="scientific">Catovirus CTV1</name>
    <dbReference type="NCBI Taxonomy" id="1977631"/>
    <lineage>
        <taxon>Viruses</taxon>
        <taxon>Varidnaviria</taxon>
        <taxon>Bamfordvirae</taxon>
        <taxon>Nucleocytoviricota</taxon>
        <taxon>Megaviricetes</taxon>
        <taxon>Imitervirales</taxon>
        <taxon>Mimiviridae</taxon>
        <taxon>Klosneuvirinae</taxon>
        <taxon>Catovirus</taxon>
    </lineage>
</organism>
<dbReference type="Gene3D" id="3.10.110.10">
    <property type="entry name" value="Ubiquitin Conjugating Enzyme"/>
    <property type="match status" value="2"/>
</dbReference>
<proteinExistence type="predicted"/>
<dbReference type="GO" id="GO:0016567">
    <property type="term" value="P:protein ubiquitination"/>
    <property type="evidence" value="ECO:0007669"/>
    <property type="project" value="UniProtKB-UniPathway"/>
</dbReference>
<evidence type="ECO:0000256" key="1">
    <source>
        <dbReference type="ARBA" id="ARBA00004906"/>
    </source>
</evidence>
<comment type="pathway">
    <text evidence="1">Protein modification; protein ubiquitination.</text>
</comment>
<dbReference type="PROSITE" id="PS50127">
    <property type="entry name" value="UBC_2"/>
    <property type="match status" value="1"/>
</dbReference>
<accession>A0A1V0SBS4</accession>
<name>A0A1V0SBS4_9VIRU</name>
<dbReference type="GO" id="GO:0061631">
    <property type="term" value="F:ubiquitin conjugating enzyme activity"/>
    <property type="evidence" value="ECO:0007669"/>
    <property type="project" value="UniProtKB-EC"/>
</dbReference>
<evidence type="ECO:0000256" key="2">
    <source>
        <dbReference type="ARBA" id="ARBA00012486"/>
    </source>
</evidence>
<evidence type="ECO:0000259" key="5">
    <source>
        <dbReference type="PROSITE" id="PS50127"/>
    </source>
</evidence>
<sequence>MDQAEIENWCKKHNILDIYQLKNNVLTIIINNFCFEIKYPETKKSFYSVSCKDGYLEWLDFINIKIIMKNIKLEEIMDLLEIYSKSVKSGKKEYVSLCDDKKIDIDCYDLDFYRKREQIINMKKVMSYLDNKMVEYFMNTWKDFRNNDKIKLDILTNDIYNWNIKIYGFNNKELGEDLKKLNQKYGYGYIEFEIHHHSILYPDYPPILRILRPKLGNQLMHKISNTKMVNLNYWNSERNTTFIINKVYKILEKHCAIDLDSEENDISKYSTGACSMLEHYLITLASITSTVDDDLDDQKYDNNTLDVDSSSVILRERDEFATKLLNNIVKELKVIDDKKSDTIEKSLLIDFIAASLQVSDVTGISDRIEFYTAIFVLLKRLVDLGKFKLFVIETKNLYQYIQNLAIASLDIRTCPNDYDEIIKMILNLYNTLKPQYDQYEILENERKKKEEMLIKEQDEYNSKLGEYKFFTCNLVNDKNEGQKYYYTNLLQKEKCFETGRNRRILKEIIKMKESSLVKYSSSIFIRFHTDNFCAARIMITGPQNTPYDCGCYIFDVYVGETYPRLPPSVWFINHCGKKFSPYLYDNGKLCYPLLGTYSNDLGEKLWNPVKHSLHKVFVSIQKEILCSEPYFIENKRLPENEIKSKEYNNKIRMYNLRHSIRDVLKNKALYPEFDEAITAHFKIKKQYILNLINEWKTESVDENLLFKQNDFVEVEKEIQDLLIGL</sequence>
<feature type="domain" description="UBC core" evidence="5">
    <location>
        <begin position="499"/>
        <end position="660"/>
    </location>
</feature>
<evidence type="ECO:0000256" key="3">
    <source>
        <dbReference type="ARBA" id="ARBA00022679"/>
    </source>
</evidence>
<keyword evidence="3" id="KW-0808">Transferase</keyword>
<evidence type="ECO:0000256" key="4">
    <source>
        <dbReference type="ARBA" id="ARBA00022786"/>
    </source>
</evidence>
<evidence type="ECO:0000313" key="6">
    <source>
        <dbReference type="EMBL" id="ARF09153.1"/>
    </source>
</evidence>
<keyword evidence="4" id="KW-0833">Ubl conjugation pathway</keyword>
<dbReference type="InterPro" id="IPR016135">
    <property type="entry name" value="UBQ-conjugating_enzyme/RWD"/>
</dbReference>
<dbReference type="SUPFAM" id="SSF54495">
    <property type="entry name" value="UBC-like"/>
    <property type="match status" value="1"/>
</dbReference>
<dbReference type="EC" id="2.3.2.23" evidence="2"/>
<protein>
    <recommendedName>
        <fullName evidence="2">E2 ubiquitin-conjugating enzyme</fullName>
        <ecNumber evidence="2">2.3.2.23</ecNumber>
    </recommendedName>
</protein>
<dbReference type="CDD" id="cd23802">
    <property type="entry name" value="UBCc_UBE2Q"/>
    <property type="match status" value="1"/>
</dbReference>
<dbReference type="EMBL" id="KY684084">
    <property type="protein sequence ID" value="ARF09153.1"/>
    <property type="molecule type" value="Genomic_DNA"/>
</dbReference>
<dbReference type="UniPathway" id="UPA00143"/>
<reference evidence="6" key="1">
    <citation type="journal article" date="2017" name="Science">
        <title>Giant viruses with an expanded complement of translation system components.</title>
        <authorList>
            <person name="Schulz F."/>
            <person name="Yutin N."/>
            <person name="Ivanova N.N."/>
            <person name="Ortega D.R."/>
            <person name="Lee T.K."/>
            <person name="Vierheilig J."/>
            <person name="Daims H."/>
            <person name="Horn M."/>
            <person name="Wagner M."/>
            <person name="Jensen G.J."/>
            <person name="Kyrpides N.C."/>
            <person name="Koonin E.V."/>
            <person name="Woyke T."/>
        </authorList>
    </citation>
    <scope>NUCLEOTIDE SEQUENCE</scope>
    <source>
        <strain evidence="6">CTV1</strain>
    </source>
</reference>
<dbReference type="InterPro" id="IPR000608">
    <property type="entry name" value="UBC"/>
</dbReference>
<dbReference type="SMART" id="SM00212">
    <property type="entry name" value="UBCc"/>
    <property type="match status" value="1"/>
</dbReference>
<gene>
    <name evidence="6" type="ORF">Catovirus_2_102</name>
</gene>